<evidence type="ECO:0000313" key="3">
    <source>
        <dbReference type="Proteomes" id="UP001626593"/>
    </source>
</evidence>
<dbReference type="Proteomes" id="UP001626593">
    <property type="component" value="Chromosome"/>
</dbReference>
<dbReference type="EMBL" id="CP141259">
    <property type="protein sequence ID" value="WRL47411.1"/>
    <property type="molecule type" value="Genomic_DNA"/>
</dbReference>
<feature type="transmembrane region" description="Helical" evidence="1">
    <location>
        <begin position="12"/>
        <end position="35"/>
    </location>
</feature>
<name>A0ABZ1AS70_AROEV</name>
<keyword evidence="1" id="KW-1133">Transmembrane helix</keyword>
<evidence type="ECO:0000256" key="1">
    <source>
        <dbReference type="SAM" id="Phobius"/>
    </source>
</evidence>
<accession>A0ABZ1AS70</accession>
<evidence type="ECO:0000313" key="2">
    <source>
        <dbReference type="EMBL" id="WRL47411.1"/>
    </source>
</evidence>
<keyword evidence="1" id="KW-0812">Transmembrane</keyword>
<keyword evidence="1" id="KW-0472">Membrane</keyword>
<evidence type="ECO:0008006" key="4">
    <source>
        <dbReference type="Google" id="ProtNLM"/>
    </source>
</evidence>
<sequence>MKLSKTEFFSQFVAVVSGLFLLVMTYAFIQIPLLLSPQAGYTGMQLTASLAG</sequence>
<reference evidence="2 3" key="1">
    <citation type="submission" date="2023-12" db="EMBL/GenBank/DDBJ databases">
        <title>A. evansii MAY27, complete genome.</title>
        <authorList>
            <person name="Wang Y."/>
        </authorList>
    </citation>
    <scope>NUCLEOTIDE SEQUENCE [LARGE SCALE GENOMIC DNA]</scope>
    <source>
        <strain evidence="2 3">MAY27</strain>
    </source>
</reference>
<gene>
    <name evidence="2" type="ORF">U5817_04965</name>
</gene>
<dbReference type="RefSeq" id="WP_407279905.1">
    <property type="nucleotide sequence ID" value="NZ_CP141259.1"/>
</dbReference>
<proteinExistence type="predicted"/>
<organism evidence="2 3">
    <name type="scientific">Aromatoleum evansii</name>
    <name type="common">Azoarcus evansii</name>
    <dbReference type="NCBI Taxonomy" id="59406"/>
    <lineage>
        <taxon>Bacteria</taxon>
        <taxon>Pseudomonadati</taxon>
        <taxon>Pseudomonadota</taxon>
        <taxon>Betaproteobacteria</taxon>
        <taxon>Rhodocyclales</taxon>
        <taxon>Rhodocyclaceae</taxon>
        <taxon>Aromatoleum</taxon>
    </lineage>
</organism>
<protein>
    <recommendedName>
        <fullName evidence="4">ECF transporter S component</fullName>
    </recommendedName>
</protein>
<keyword evidence="3" id="KW-1185">Reference proteome</keyword>